<organism evidence="5 6">
    <name type="scientific">Acropora cervicornis</name>
    <name type="common">Staghorn coral</name>
    <dbReference type="NCBI Taxonomy" id="6130"/>
    <lineage>
        <taxon>Eukaryota</taxon>
        <taxon>Metazoa</taxon>
        <taxon>Cnidaria</taxon>
        <taxon>Anthozoa</taxon>
        <taxon>Hexacorallia</taxon>
        <taxon>Scleractinia</taxon>
        <taxon>Astrocoeniina</taxon>
        <taxon>Acroporidae</taxon>
        <taxon>Acropora</taxon>
    </lineage>
</organism>
<dbReference type="Gene3D" id="3.40.50.1000">
    <property type="entry name" value="HAD superfamily/HAD-like"/>
    <property type="match status" value="1"/>
</dbReference>
<keyword evidence="3" id="KW-0378">Hydrolase</keyword>
<protein>
    <submittedName>
        <fullName evidence="5">5'-nucleotidase domain-containing protein 1</fullName>
    </submittedName>
</protein>
<evidence type="ECO:0000313" key="5">
    <source>
        <dbReference type="EMBL" id="KAK2572630.1"/>
    </source>
</evidence>
<dbReference type="AlphaFoldDB" id="A0AAD9VG39"/>
<reference evidence="5" key="2">
    <citation type="journal article" date="2023" name="Science">
        <title>Genomic signatures of disease resistance in endangered staghorn corals.</title>
        <authorList>
            <person name="Vollmer S.V."/>
            <person name="Selwyn J.D."/>
            <person name="Despard B.A."/>
            <person name="Roesel C.L."/>
        </authorList>
    </citation>
    <scope>NUCLEOTIDE SEQUENCE</scope>
    <source>
        <strain evidence="5">K2</strain>
    </source>
</reference>
<comment type="caution">
    <text evidence="5">The sequence shown here is derived from an EMBL/GenBank/DDBJ whole genome shotgun (WGS) entry which is preliminary data.</text>
</comment>
<sequence>MARLSEYDCIGFDLDHTLIQYKLDNFYPVTLVAEKGYDPCLLEDNFEDLKDFWYLRGLVLDIKRGNILKLGKDGFILRATHGTREMSKEELSKCYGEEIVWHEISLLKENPSQHYDNGYYFPVIVKNTAKYIKSCSQKIVDWIRALRAEGKKVFLLTNSFIDYTNVLMNFAVGENWKELFDIVICMAGKPVGEKEVDSVEELKEKQIYSRGNHRDLMAFLEKQTNKNKPKVDIIAGKQYFVKYTKHNT</sequence>
<dbReference type="InterPro" id="IPR036412">
    <property type="entry name" value="HAD-like_sf"/>
</dbReference>
<dbReference type="PANTHER" id="PTHR12103">
    <property type="entry name" value="5'-NUCLEOTIDASE DOMAIN-CONTAINING"/>
    <property type="match status" value="1"/>
</dbReference>
<proteinExistence type="inferred from homology"/>
<dbReference type="PANTHER" id="PTHR12103:SF38">
    <property type="entry name" value="5'-NUCLEOTIDASE DOMAIN-CONTAINING PROTEIN 1"/>
    <property type="match status" value="1"/>
</dbReference>
<keyword evidence="4" id="KW-0460">Magnesium</keyword>
<dbReference type="InterPro" id="IPR023214">
    <property type="entry name" value="HAD_sf"/>
</dbReference>
<keyword evidence="2" id="KW-0479">Metal-binding</keyword>
<gene>
    <name evidence="5" type="ORF">P5673_002903</name>
</gene>
<accession>A0AAD9VG39</accession>
<comment type="similarity">
    <text evidence="1">Belongs to the 5'(3')-deoxyribonucleotidase family.</text>
</comment>
<evidence type="ECO:0000256" key="2">
    <source>
        <dbReference type="ARBA" id="ARBA00022723"/>
    </source>
</evidence>
<keyword evidence="6" id="KW-1185">Reference proteome</keyword>
<dbReference type="InterPro" id="IPR008380">
    <property type="entry name" value="HAD-SF_hydro_IG_5-nucl"/>
</dbReference>
<evidence type="ECO:0000256" key="4">
    <source>
        <dbReference type="ARBA" id="ARBA00022842"/>
    </source>
</evidence>
<dbReference type="Proteomes" id="UP001249851">
    <property type="component" value="Unassembled WGS sequence"/>
</dbReference>
<dbReference type="EMBL" id="JARQWQ010000004">
    <property type="protein sequence ID" value="KAK2572630.1"/>
    <property type="molecule type" value="Genomic_DNA"/>
</dbReference>
<dbReference type="GO" id="GO:0008253">
    <property type="term" value="F:5'-nucleotidase activity"/>
    <property type="evidence" value="ECO:0007669"/>
    <property type="project" value="TreeGrafter"/>
</dbReference>
<dbReference type="GO" id="GO:0046872">
    <property type="term" value="F:metal ion binding"/>
    <property type="evidence" value="ECO:0007669"/>
    <property type="project" value="UniProtKB-KW"/>
</dbReference>
<evidence type="ECO:0000256" key="3">
    <source>
        <dbReference type="ARBA" id="ARBA00022801"/>
    </source>
</evidence>
<dbReference type="SUPFAM" id="SSF56784">
    <property type="entry name" value="HAD-like"/>
    <property type="match status" value="1"/>
</dbReference>
<evidence type="ECO:0000256" key="1">
    <source>
        <dbReference type="ARBA" id="ARBA00009589"/>
    </source>
</evidence>
<name>A0AAD9VG39_ACRCE</name>
<reference evidence="5" key="1">
    <citation type="journal article" date="2023" name="G3 (Bethesda)">
        <title>Whole genome assembly and annotation of the endangered Caribbean coral Acropora cervicornis.</title>
        <authorList>
            <person name="Selwyn J.D."/>
            <person name="Vollmer S.V."/>
        </authorList>
    </citation>
    <scope>NUCLEOTIDE SEQUENCE</scope>
    <source>
        <strain evidence="5">K2</strain>
    </source>
</reference>
<dbReference type="Pfam" id="PF05761">
    <property type="entry name" value="5_nucleotid"/>
    <property type="match status" value="2"/>
</dbReference>
<evidence type="ECO:0000313" key="6">
    <source>
        <dbReference type="Proteomes" id="UP001249851"/>
    </source>
</evidence>